<keyword evidence="2" id="KW-1185">Reference proteome</keyword>
<protein>
    <submittedName>
        <fullName evidence="1">Uncharacterized protein</fullName>
    </submittedName>
</protein>
<reference evidence="1" key="1">
    <citation type="submission" date="2021-05" db="EMBL/GenBank/DDBJ databases">
        <authorList>
            <person name="Pan Q."/>
            <person name="Jouanno E."/>
            <person name="Zahm M."/>
            <person name="Klopp C."/>
            <person name="Cabau C."/>
            <person name="Louis A."/>
            <person name="Berthelot C."/>
            <person name="Parey E."/>
            <person name="Roest Crollius H."/>
            <person name="Montfort J."/>
            <person name="Robinson-Rechavi M."/>
            <person name="Bouchez O."/>
            <person name="Lampietro C."/>
            <person name="Lopez Roques C."/>
            <person name="Donnadieu C."/>
            <person name="Postlethwait J."/>
            <person name="Bobe J."/>
            <person name="Dillon D."/>
            <person name="Chandos A."/>
            <person name="von Hippel F."/>
            <person name="Guiguen Y."/>
        </authorList>
    </citation>
    <scope>NUCLEOTIDE SEQUENCE</scope>
    <source>
        <strain evidence="1">YG-Jan2019</strain>
    </source>
</reference>
<evidence type="ECO:0000313" key="2">
    <source>
        <dbReference type="Proteomes" id="UP001157502"/>
    </source>
</evidence>
<dbReference type="Proteomes" id="UP001157502">
    <property type="component" value="Chromosome 24"/>
</dbReference>
<name>A0ACC2FQ87_DALPE</name>
<organism evidence="1 2">
    <name type="scientific">Dallia pectoralis</name>
    <name type="common">Alaska blackfish</name>
    <dbReference type="NCBI Taxonomy" id="75939"/>
    <lineage>
        <taxon>Eukaryota</taxon>
        <taxon>Metazoa</taxon>
        <taxon>Chordata</taxon>
        <taxon>Craniata</taxon>
        <taxon>Vertebrata</taxon>
        <taxon>Euteleostomi</taxon>
        <taxon>Actinopterygii</taxon>
        <taxon>Neopterygii</taxon>
        <taxon>Teleostei</taxon>
        <taxon>Protacanthopterygii</taxon>
        <taxon>Esociformes</taxon>
        <taxon>Umbridae</taxon>
        <taxon>Dallia</taxon>
    </lineage>
</organism>
<accession>A0ACC2FQ87</accession>
<sequence length="64" mass="7445">MYSFKHLGCSASMIECTFIKKNNFILTKYSDSNPPTQWRSRINRKNPIRWLGGGTYSHLIMSCN</sequence>
<dbReference type="EMBL" id="CM055751">
    <property type="protein sequence ID" value="KAJ7993594.1"/>
    <property type="molecule type" value="Genomic_DNA"/>
</dbReference>
<proteinExistence type="predicted"/>
<gene>
    <name evidence="1" type="ORF">DPEC_G00274020</name>
</gene>
<evidence type="ECO:0000313" key="1">
    <source>
        <dbReference type="EMBL" id="KAJ7993594.1"/>
    </source>
</evidence>
<comment type="caution">
    <text evidence="1">The sequence shown here is derived from an EMBL/GenBank/DDBJ whole genome shotgun (WGS) entry which is preliminary data.</text>
</comment>